<reference evidence="2" key="1">
    <citation type="journal article" date="2019" name="Environ. Microbiol.">
        <title>Fungal ecological strategies reflected in gene transcription - a case study of two litter decomposers.</title>
        <authorList>
            <person name="Barbi F."/>
            <person name="Kohler A."/>
            <person name="Barry K."/>
            <person name="Baskaran P."/>
            <person name="Daum C."/>
            <person name="Fauchery L."/>
            <person name="Ihrmark K."/>
            <person name="Kuo A."/>
            <person name="LaButti K."/>
            <person name="Lipzen A."/>
            <person name="Morin E."/>
            <person name="Grigoriev I.V."/>
            <person name="Henrissat B."/>
            <person name="Lindahl B."/>
            <person name="Martin F."/>
        </authorList>
    </citation>
    <scope>NUCLEOTIDE SEQUENCE</scope>
    <source>
        <strain evidence="2">JB14</strain>
    </source>
</reference>
<organism evidence="2 3">
    <name type="scientific">Gymnopus androsaceus JB14</name>
    <dbReference type="NCBI Taxonomy" id="1447944"/>
    <lineage>
        <taxon>Eukaryota</taxon>
        <taxon>Fungi</taxon>
        <taxon>Dikarya</taxon>
        <taxon>Basidiomycota</taxon>
        <taxon>Agaricomycotina</taxon>
        <taxon>Agaricomycetes</taxon>
        <taxon>Agaricomycetidae</taxon>
        <taxon>Agaricales</taxon>
        <taxon>Marasmiineae</taxon>
        <taxon>Omphalotaceae</taxon>
        <taxon>Gymnopus</taxon>
    </lineage>
</organism>
<dbReference type="OrthoDB" id="5570013at2759"/>
<keyword evidence="1" id="KW-1133">Transmembrane helix</keyword>
<evidence type="ECO:0000313" key="2">
    <source>
        <dbReference type="EMBL" id="KAE9399742.1"/>
    </source>
</evidence>
<evidence type="ECO:0000256" key="1">
    <source>
        <dbReference type="SAM" id="Phobius"/>
    </source>
</evidence>
<gene>
    <name evidence="2" type="ORF">BT96DRAFT_1101491</name>
</gene>
<evidence type="ECO:0000313" key="3">
    <source>
        <dbReference type="Proteomes" id="UP000799118"/>
    </source>
</evidence>
<feature type="transmembrane region" description="Helical" evidence="1">
    <location>
        <begin position="21"/>
        <end position="47"/>
    </location>
</feature>
<protein>
    <submittedName>
        <fullName evidence="2">Uncharacterized protein</fullName>
    </submittedName>
</protein>
<keyword evidence="1" id="KW-0812">Transmembrane</keyword>
<dbReference type="EMBL" id="ML769465">
    <property type="protein sequence ID" value="KAE9399742.1"/>
    <property type="molecule type" value="Genomic_DNA"/>
</dbReference>
<dbReference type="AlphaFoldDB" id="A0A6A4HLF3"/>
<name>A0A6A4HLF3_9AGAR</name>
<accession>A0A6A4HLF3</accession>
<dbReference type="Proteomes" id="UP000799118">
    <property type="component" value="Unassembled WGS sequence"/>
</dbReference>
<proteinExistence type="predicted"/>
<keyword evidence="3" id="KW-1185">Reference proteome</keyword>
<keyword evidence="1" id="KW-0472">Membrane</keyword>
<sequence length="190" mass="20548">MTAVLPATYEGSSPAQRFWKAFAVAVLIYVLLGIFFGTFSISVHIAVISCTRGTEMQTNTYGWSSPFSSPEFHLDDSSENSLLSSTYGSVQTSLSLPLCSDTLFFLSRGAISKGSMRIESSPNLADADTARVDVKMTYVDPRQGNHSDVLDQTTVCLVKRKGGKGKQMGVGLFLAGHLRIDPVVPRVCVI</sequence>